<feature type="compositionally biased region" description="Basic and acidic residues" evidence="1">
    <location>
        <begin position="251"/>
        <end position="269"/>
    </location>
</feature>
<gene>
    <name evidence="2" type="ORF">CCMP2556_LOCUS38149</name>
</gene>
<reference evidence="2 3" key="1">
    <citation type="submission" date="2024-02" db="EMBL/GenBank/DDBJ databases">
        <authorList>
            <person name="Chen Y."/>
            <person name="Shah S."/>
            <person name="Dougan E. K."/>
            <person name="Thang M."/>
            <person name="Chan C."/>
        </authorList>
    </citation>
    <scope>NUCLEOTIDE SEQUENCE [LARGE SCALE GENOMIC DNA]</scope>
</reference>
<evidence type="ECO:0000313" key="2">
    <source>
        <dbReference type="EMBL" id="CAK9077376.1"/>
    </source>
</evidence>
<feature type="compositionally biased region" description="Basic and acidic residues" evidence="1">
    <location>
        <begin position="204"/>
        <end position="213"/>
    </location>
</feature>
<evidence type="ECO:0000313" key="3">
    <source>
        <dbReference type="Proteomes" id="UP001642484"/>
    </source>
</evidence>
<feature type="region of interest" description="Disordered" evidence="1">
    <location>
        <begin position="177"/>
        <end position="213"/>
    </location>
</feature>
<keyword evidence="3" id="KW-1185">Reference proteome</keyword>
<comment type="caution">
    <text evidence="2">The sequence shown here is derived from an EMBL/GenBank/DDBJ whole genome shotgun (WGS) entry which is preliminary data.</text>
</comment>
<feature type="region of interest" description="Disordered" evidence="1">
    <location>
        <begin position="242"/>
        <end position="269"/>
    </location>
</feature>
<name>A0ABP0PP60_9DINO</name>
<protein>
    <submittedName>
        <fullName evidence="2">Uncharacterized protein</fullName>
    </submittedName>
</protein>
<dbReference type="Proteomes" id="UP001642484">
    <property type="component" value="Unassembled WGS sequence"/>
</dbReference>
<dbReference type="EMBL" id="CAXAMN010023393">
    <property type="protein sequence ID" value="CAK9077376.1"/>
    <property type="molecule type" value="Genomic_DNA"/>
</dbReference>
<organism evidence="2 3">
    <name type="scientific">Durusdinium trenchii</name>
    <dbReference type="NCBI Taxonomy" id="1381693"/>
    <lineage>
        <taxon>Eukaryota</taxon>
        <taxon>Sar</taxon>
        <taxon>Alveolata</taxon>
        <taxon>Dinophyceae</taxon>
        <taxon>Suessiales</taxon>
        <taxon>Symbiodiniaceae</taxon>
        <taxon>Durusdinium</taxon>
    </lineage>
</organism>
<accession>A0ABP0PP60</accession>
<sequence>MTLSDLKFYALMPDEEGRAPLELPQTFDLRRPDGWFMSEVMPRIERRQERMLWKMTWEGAGKARAQGQPAGGDGGHREEKLTLKALYGPKLTAEETARAKDRAPTNKEGKLLCWGYLTHLGCSQQGCQRAYEPLRGPFESLDPAVQLQMVRRGGLKRMKAETKETAAEKIKEIRAGVAKDKASKVQDGKDRRRAGHGDQPQGEAEGHEKAGGHHGVRWEAPEEMVQVDYTHQEKEFADLVAGPDPSIYENVPRESQPHPGREGETAPREAQDLVRKAQALADGPVLSKLQEASDDLYAWASTRVANDPEIPFETLMEEMVQFGLGELAAEAAYLLETHGGGPKAGNQARCRVGDTRWEADGPGKALVEIDEESWAMWDFGEMVYMTEELAGLLGVIEPEKEKRQCVTKVFAAGLLMAQTKKVPGMEEVEKLTQEFRLEQARLAVEAEGVMSHPEAKVAPVEHELRMYAHDILKPHHDKDYRALAVFPLAALEEVRIIVVRVDYEGDILLETVVGSQWTQQDVWVMISKGHMTLLQPPSSAAEENLLRKEEVYHTPCLGFRYFWHQRHDQAKTVMAGGGHTMKTVHGARGHAGLVLREYFAGHGVITKGWTDAGMVALEPIELYDQPHQQLGLRPDHDLAQADRQKFYLDKLKEQESNVQWIASPCTTFCDWCLQNGGTRTFQNPAGLPTEKEKIGNILSEYGAKVFEKSMQQGPWPPFACGVRRRAGRCGFSASW</sequence>
<feature type="compositionally biased region" description="Basic and acidic residues" evidence="1">
    <location>
        <begin position="177"/>
        <end position="190"/>
    </location>
</feature>
<proteinExistence type="predicted"/>
<evidence type="ECO:0000256" key="1">
    <source>
        <dbReference type="SAM" id="MobiDB-lite"/>
    </source>
</evidence>
<feature type="non-terminal residue" evidence="2">
    <location>
        <position position="735"/>
    </location>
</feature>